<accession>A0A074RT94</accession>
<feature type="region of interest" description="Disordered" evidence="3">
    <location>
        <begin position="1"/>
        <end position="40"/>
    </location>
</feature>
<evidence type="ECO:0000313" key="5">
    <source>
        <dbReference type="EMBL" id="KEP50311.1"/>
    </source>
</evidence>
<evidence type="ECO:0000256" key="1">
    <source>
        <dbReference type="ARBA" id="ARBA00005736"/>
    </source>
</evidence>
<dbReference type="GO" id="GO:0000379">
    <property type="term" value="P:tRNA-type intron splice site recognition and cleavage"/>
    <property type="evidence" value="ECO:0007669"/>
    <property type="project" value="TreeGrafter"/>
</dbReference>
<dbReference type="InterPro" id="IPR024336">
    <property type="entry name" value="tRNA_splic_suSen54_N"/>
</dbReference>
<proteinExistence type="inferred from homology"/>
<dbReference type="Proteomes" id="UP000027456">
    <property type="component" value="Unassembled WGS sequence"/>
</dbReference>
<evidence type="ECO:0000259" key="4">
    <source>
        <dbReference type="Pfam" id="PF12928"/>
    </source>
</evidence>
<dbReference type="AlphaFoldDB" id="A0A074RT94"/>
<reference evidence="5 6" key="1">
    <citation type="submission" date="2013-12" db="EMBL/GenBank/DDBJ databases">
        <authorList>
            <person name="Cubeta M."/>
            <person name="Pakala S."/>
            <person name="Fedorova N."/>
            <person name="Thomas E."/>
            <person name="Dean R."/>
            <person name="Jabaji S."/>
            <person name="Neate S."/>
            <person name="Toda T."/>
            <person name="Tavantzis S."/>
            <person name="Vilgalys R."/>
            <person name="Bharathan N."/>
            <person name="Pakala S."/>
            <person name="Losada L.S."/>
            <person name="Zafar N."/>
            <person name="Nierman W."/>
        </authorList>
    </citation>
    <scope>NUCLEOTIDE SEQUENCE [LARGE SCALE GENOMIC DNA]</scope>
    <source>
        <strain evidence="5 6">123E</strain>
    </source>
</reference>
<organism evidence="5 6">
    <name type="scientific">Rhizoctonia solani 123E</name>
    <dbReference type="NCBI Taxonomy" id="1423351"/>
    <lineage>
        <taxon>Eukaryota</taxon>
        <taxon>Fungi</taxon>
        <taxon>Dikarya</taxon>
        <taxon>Basidiomycota</taxon>
        <taxon>Agaricomycotina</taxon>
        <taxon>Agaricomycetes</taxon>
        <taxon>Cantharellales</taxon>
        <taxon>Ceratobasidiaceae</taxon>
        <taxon>Rhizoctonia</taxon>
    </lineage>
</organism>
<comment type="caution">
    <text evidence="5">The sequence shown here is derived from an EMBL/GenBank/DDBJ whole genome shotgun (WGS) entry which is preliminary data.</text>
</comment>
<protein>
    <submittedName>
        <fullName evidence="5">tRNA-splicing endonuclease subunit sen54</fullName>
    </submittedName>
</protein>
<dbReference type="GO" id="GO:0000214">
    <property type="term" value="C:tRNA-intron endonuclease complex"/>
    <property type="evidence" value="ECO:0007669"/>
    <property type="project" value="TreeGrafter"/>
</dbReference>
<dbReference type="PANTHER" id="PTHR21027:SF1">
    <property type="entry name" value="TRNA-SPLICING ENDONUCLEASE SUBUNIT SEN54"/>
    <property type="match status" value="1"/>
</dbReference>
<comment type="similarity">
    <text evidence="1">Belongs to the SEN54 family.</text>
</comment>
<sequence>MDDQLELPTSIVSKDQQDEDGASSGDEGMPDWTNIPGVRGLSRAIIPKRGEKEFEPAKGGATALQSHVLAKSQNAMFSALKGSRGAGSKTISYAVWYSTLGRAHVTVARGTHFSTLGHSALREPEPNSDSTKPQKRLELMPEEALYLMERGSLFCWKENTTSAAMGDEPVPDFDDCNVSIGAPMSVQQAFTEMIGVDGLEIQHYLVYAYLKRLGYTVNRASAPAKTPLYPLPPLNNANAGTFLHKLRSSIGSILRHLAWPIRRIQLTLGSFLFTYHGTSIGGMLGLMPRSFTNTSVFKSLRTMASGHDIPLRQYRPDSSTSNGDTPFKVFWNVWKPSTPWRKLDVPKPDFEIAVVDARKTPVPDIYQLTEMFASAEPRPPPPPRKRGLPNTKTAPQPTQQQRHLPPKNANDSKPPNLWNRICQRIGLASSAPTTQKPNPFVHLKAGRKSVIVAAVDGSMISLVRFGEGDFTSWPMV</sequence>
<dbReference type="InterPro" id="IPR024337">
    <property type="entry name" value="tRNA_splic_suSen54"/>
</dbReference>
<dbReference type="PANTHER" id="PTHR21027">
    <property type="entry name" value="TRNA-SPLICING ENDONUCLEASE SUBUNIT SEN54"/>
    <property type="match status" value="1"/>
</dbReference>
<dbReference type="STRING" id="1423351.A0A074RT94"/>
<keyword evidence="6" id="KW-1185">Reference proteome</keyword>
<evidence type="ECO:0000256" key="3">
    <source>
        <dbReference type="SAM" id="MobiDB-lite"/>
    </source>
</evidence>
<evidence type="ECO:0000256" key="2">
    <source>
        <dbReference type="ARBA" id="ARBA00022694"/>
    </source>
</evidence>
<gene>
    <name evidence="5" type="ORF">V565_082450</name>
</gene>
<dbReference type="GO" id="GO:0004519">
    <property type="term" value="F:endonuclease activity"/>
    <property type="evidence" value="ECO:0007669"/>
    <property type="project" value="UniProtKB-KW"/>
</dbReference>
<dbReference type="HOGENOM" id="CLU_028449_0_0_1"/>
<feature type="domain" description="tRNA-splicing endonuclease subunit Sen54 N-terminal" evidence="4">
    <location>
        <begin position="77"/>
        <end position="156"/>
    </location>
</feature>
<name>A0A074RT94_9AGAM</name>
<keyword evidence="5" id="KW-0255">Endonuclease</keyword>
<keyword evidence="2" id="KW-0819">tRNA processing</keyword>
<keyword evidence="5" id="KW-0378">Hydrolase</keyword>
<keyword evidence="5" id="KW-0540">Nuclease</keyword>
<dbReference type="OrthoDB" id="408683at2759"/>
<feature type="compositionally biased region" description="Polar residues" evidence="3">
    <location>
        <begin position="390"/>
        <end position="402"/>
    </location>
</feature>
<dbReference type="Pfam" id="PF12928">
    <property type="entry name" value="tRNA_int_end_N2"/>
    <property type="match status" value="1"/>
</dbReference>
<feature type="region of interest" description="Disordered" evidence="3">
    <location>
        <begin position="372"/>
        <end position="417"/>
    </location>
</feature>
<evidence type="ECO:0000313" key="6">
    <source>
        <dbReference type="Proteomes" id="UP000027456"/>
    </source>
</evidence>
<dbReference type="EMBL" id="AZST01000265">
    <property type="protein sequence ID" value="KEP50311.1"/>
    <property type="molecule type" value="Genomic_DNA"/>
</dbReference>